<evidence type="ECO:0000256" key="4">
    <source>
        <dbReference type="ARBA" id="ARBA00022989"/>
    </source>
</evidence>
<evidence type="ECO:0000256" key="5">
    <source>
        <dbReference type="ARBA" id="ARBA00023136"/>
    </source>
</evidence>
<evidence type="ECO:0000313" key="8">
    <source>
        <dbReference type="EMBL" id="MDO8107092.1"/>
    </source>
</evidence>
<evidence type="ECO:0000313" key="9">
    <source>
        <dbReference type="Proteomes" id="UP001232536"/>
    </source>
</evidence>
<organism evidence="8 9">
    <name type="scientific">Actinotalea lenta</name>
    <dbReference type="NCBI Taxonomy" id="3064654"/>
    <lineage>
        <taxon>Bacteria</taxon>
        <taxon>Bacillati</taxon>
        <taxon>Actinomycetota</taxon>
        <taxon>Actinomycetes</taxon>
        <taxon>Micrococcales</taxon>
        <taxon>Cellulomonadaceae</taxon>
        <taxon>Actinotalea</taxon>
    </lineage>
</organism>
<comment type="subcellular location">
    <subcellularLocation>
        <location evidence="1">Cell membrane</location>
        <topology evidence="1">Multi-pass membrane protein</topology>
    </subcellularLocation>
</comment>
<dbReference type="RefSeq" id="WP_304600728.1">
    <property type="nucleotide sequence ID" value="NZ_JAUQYP010000001.1"/>
</dbReference>
<protein>
    <submittedName>
        <fullName evidence="8">Type II secretion system F family protein</fullName>
    </submittedName>
</protein>
<evidence type="ECO:0000256" key="6">
    <source>
        <dbReference type="SAM" id="Phobius"/>
    </source>
</evidence>
<feature type="transmembrane region" description="Helical" evidence="6">
    <location>
        <begin position="103"/>
        <end position="123"/>
    </location>
</feature>
<keyword evidence="4 6" id="KW-1133">Transmembrane helix</keyword>
<proteinExistence type="predicted"/>
<keyword evidence="3 6" id="KW-0812">Transmembrane</keyword>
<gene>
    <name evidence="8" type="ORF">Q6348_07760</name>
</gene>
<feature type="transmembrane region" description="Helical" evidence="6">
    <location>
        <begin position="129"/>
        <end position="150"/>
    </location>
</feature>
<feature type="transmembrane region" description="Helical" evidence="6">
    <location>
        <begin position="275"/>
        <end position="295"/>
    </location>
</feature>
<keyword evidence="2" id="KW-1003">Cell membrane</keyword>
<name>A0ABT9D880_9CELL</name>
<accession>A0ABT9D880</accession>
<dbReference type="PANTHER" id="PTHR35007:SF2">
    <property type="entry name" value="PILUS ASSEMBLE PROTEIN"/>
    <property type="match status" value="1"/>
</dbReference>
<dbReference type="Proteomes" id="UP001232536">
    <property type="component" value="Unassembled WGS sequence"/>
</dbReference>
<dbReference type="InterPro" id="IPR018076">
    <property type="entry name" value="T2SS_GspF_dom"/>
</dbReference>
<dbReference type="EMBL" id="JAUQYP010000001">
    <property type="protein sequence ID" value="MDO8107092.1"/>
    <property type="molecule type" value="Genomic_DNA"/>
</dbReference>
<reference evidence="8 9" key="1">
    <citation type="submission" date="2023-07" db="EMBL/GenBank/DDBJ databases">
        <title>Description of novel actinomycetes strains, isolated from tidal flat sediment.</title>
        <authorList>
            <person name="Lu C."/>
        </authorList>
    </citation>
    <scope>NUCLEOTIDE SEQUENCE [LARGE SCALE GENOMIC DNA]</scope>
    <source>
        <strain evidence="8 9">SYSU T00b441</strain>
    </source>
</reference>
<evidence type="ECO:0000259" key="7">
    <source>
        <dbReference type="Pfam" id="PF00482"/>
    </source>
</evidence>
<evidence type="ECO:0000256" key="3">
    <source>
        <dbReference type="ARBA" id="ARBA00022692"/>
    </source>
</evidence>
<sequence length="305" mass="31842">MTATGAVAGLGLAVGCWLIVAWVSARRPSLDDRLAPYLRAPLPARSAPVPRTPFGTLERLLAPVMSDAVRVVERFGSPRADVAARLARSGRGQSVEQYRAEQVVAAAVGTGAALAAVMTLAASRGVGPVTGGLLVAVGALTGLVLRDVALTRQARRRGERILLELPTLAELLALAVTAGEGPSGAVERVTAVGNGELADELRRVVADTRAGAPLVVALERMADRVGVAALSRFTEALTIAVERGTPLADVLRSQAADVRESSRRELMELGGRKEVAMMVPVVFLILPVTVVFAVFPSLSALRLDL</sequence>
<feature type="transmembrane region" description="Helical" evidence="6">
    <location>
        <begin position="6"/>
        <end position="25"/>
    </location>
</feature>
<evidence type="ECO:0000256" key="2">
    <source>
        <dbReference type="ARBA" id="ARBA00022475"/>
    </source>
</evidence>
<feature type="domain" description="Type II secretion system protein GspF" evidence="7">
    <location>
        <begin position="169"/>
        <end position="294"/>
    </location>
</feature>
<keyword evidence="5 6" id="KW-0472">Membrane</keyword>
<comment type="caution">
    <text evidence="8">The sequence shown here is derived from an EMBL/GenBank/DDBJ whole genome shotgun (WGS) entry which is preliminary data.</text>
</comment>
<keyword evidence="9" id="KW-1185">Reference proteome</keyword>
<evidence type="ECO:0000256" key="1">
    <source>
        <dbReference type="ARBA" id="ARBA00004651"/>
    </source>
</evidence>
<dbReference type="PANTHER" id="PTHR35007">
    <property type="entry name" value="INTEGRAL MEMBRANE PROTEIN-RELATED"/>
    <property type="match status" value="1"/>
</dbReference>
<dbReference type="Pfam" id="PF00482">
    <property type="entry name" value="T2SSF"/>
    <property type="match status" value="1"/>
</dbReference>